<evidence type="ECO:0000256" key="3">
    <source>
        <dbReference type="SAM" id="SignalP"/>
    </source>
</evidence>
<keyword evidence="2" id="KW-0472">Membrane</keyword>
<feature type="compositionally biased region" description="Low complexity" evidence="1">
    <location>
        <begin position="372"/>
        <end position="389"/>
    </location>
</feature>
<dbReference type="Proteomes" id="UP000016931">
    <property type="component" value="Unassembled WGS sequence"/>
</dbReference>
<dbReference type="eggNOG" id="ENOG502T09I">
    <property type="taxonomic scope" value="Eukaryota"/>
</dbReference>
<keyword evidence="5" id="KW-1185">Reference proteome</keyword>
<feature type="compositionally biased region" description="Basic and acidic residues" evidence="1">
    <location>
        <begin position="391"/>
        <end position="400"/>
    </location>
</feature>
<gene>
    <name evidence="4" type="ORF">SEPMUDRAFT_151370</name>
</gene>
<feature type="compositionally biased region" description="Polar residues" evidence="1">
    <location>
        <begin position="351"/>
        <end position="371"/>
    </location>
</feature>
<evidence type="ECO:0000256" key="1">
    <source>
        <dbReference type="SAM" id="MobiDB-lite"/>
    </source>
</evidence>
<feature type="region of interest" description="Disordered" evidence="1">
    <location>
        <begin position="339"/>
        <end position="400"/>
    </location>
</feature>
<dbReference type="OMA" id="KFCEAAS"/>
<feature type="compositionally biased region" description="Low complexity" evidence="1">
    <location>
        <begin position="151"/>
        <end position="164"/>
    </location>
</feature>
<reference evidence="4 5" key="1">
    <citation type="journal article" date="2012" name="PLoS Pathog.">
        <title>Diverse lifestyles and strategies of plant pathogenesis encoded in the genomes of eighteen Dothideomycetes fungi.</title>
        <authorList>
            <person name="Ohm R.A."/>
            <person name="Feau N."/>
            <person name="Henrissat B."/>
            <person name="Schoch C.L."/>
            <person name="Horwitz B.A."/>
            <person name="Barry K.W."/>
            <person name="Condon B.J."/>
            <person name="Copeland A.C."/>
            <person name="Dhillon B."/>
            <person name="Glaser F."/>
            <person name="Hesse C.N."/>
            <person name="Kosti I."/>
            <person name="LaButti K."/>
            <person name="Lindquist E.A."/>
            <person name="Lucas S."/>
            <person name="Salamov A.A."/>
            <person name="Bradshaw R.E."/>
            <person name="Ciuffetti L."/>
            <person name="Hamelin R.C."/>
            <person name="Kema G.H.J."/>
            <person name="Lawrence C."/>
            <person name="Scott J.A."/>
            <person name="Spatafora J.W."/>
            <person name="Turgeon B.G."/>
            <person name="de Wit P.J.G.M."/>
            <person name="Zhong S."/>
            <person name="Goodwin S.B."/>
            <person name="Grigoriev I.V."/>
        </authorList>
    </citation>
    <scope>NUCLEOTIDE SEQUENCE [LARGE SCALE GENOMIC DNA]</scope>
    <source>
        <strain evidence="4 5">SO2202</strain>
    </source>
</reference>
<sequence length="400" mass="42718">MPSSHRLARALAAISVFITCCTGQQCYFPGGTESDHTPCASNGSPSACCASSAFCLENGLCLEQGILTRGSCTDKTWESEACAGYCRQESPGGSIAIKPCEASGSRSTFVCGLNNTHCRDSTKTFTLSGTNSLILRPAQVSALVAPILSSSSSSSATTLPTTSVQPSAEISSCPDAANGPYYTLGQMAGLGAGLGIPLFIAVCTAFMFWRKEHQRRPKLMYELPDDELFDRKPPPSTFFPAHPAVRSLSSREGGFGVKPAYDLRSFSPVVSPIAQGRDTPPHMHSFAERYSAMNHNNNTNSKAVSSITTTSLSSPMHEETISELDGQPVGSAFRFTTHMKAPGGDKEKNVPATTTIDLGNRTITTNNSPFQSNNNGGYNGNHSNSNNSSRPFRDRERDRI</sequence>
<dbReference type="STRING" id="692275.N1QEB8"/>
<feature type="signal peptide" evidence="3">
    <location>
        <begin position="1"/>
        <end position="23"/>
    </location>
</feature>
<dbReference type="RefSeq" id="XP_016757408.1">
    <property type="nucleotide sequence ID" value="XM_016906769.1"/>
</dbReference>
<dbReference type="AlphaFoldDB" id="N1QEB8"/>
<organism evidence="4 5">
    <name type="scientific">Sphaerulina musiva (strain SO2202)</name>
    <name type="common">Poplar stem canker fungus</name>
    <name type="synonym">Septoria musiva</name>
    <dbReference type="NCBI Taxonomy" id="692275"/>
    <lineage>
        <taxon>Eukaryota</taxon>
        <taxon>Fungi</taxon>
        <taxon>Dikarya</taxon>
        <taxon>Ascomycota</taxon>
        <taxon>Pezizomycotina</taxon>
        <taxon>Dothideomycetes</taxon>
        <taxon>Dothideomycetidae</taxon>
        <taxon>Mycosphaerellales</taxon>
        <taxon>Mycosphaerellaceae</taxon>
        <taxon>Sphaerulina</taxon>
    </lineage>
</organism>
<keyword evidence="2" id="KW-0812">Transmembrane</keyword>
<protein>
    <recommendedName>
        <fullName evidence="6">Mid2 domain-containing protein</fullName>
    </recommendedName>
</protein>
<evidence type="ECO:0000313" key="4">
    <source>
        <dbReference type="EMBL" id="EMF09287.1"/>
    </source>
</evidence>
<dbReference type="OrthoDB" id="5215637at2759"/>
<accession>N1QEB8</accession>
<feature type="region of interest" description="Disordered" evidence="1">
    <location>
        <begin position="151"/>
        <end position="171"/>
    </location>
</feature>
<evidence type="ECO:0008006" key="6">
    <source>
        <dbReference type="Google" id="ProtNLM"/>
    </source>
</evidence>
<keyword evidence="2" id="KW-1133">Transmembrane helix</keyword>
<evidence type="ECO:0000313" key="5">
    <source>
        <dbReference type="Proteomes" id="UP000016931"/>
    </source>
</evidence>
<feature type="chain" id="PRO_5004110709" description="Mid2 domain-containing protein" evidence="3">
    <location>
        <begin position="24"/>
        <end position="400"/>
    </location>
</feature>
<dbReference type="GeneID" id="27903906"/>
<evidence type="ECO:0000256" key="2">
    <source>
        <dbReference type="SAM" id="Phobius"/>
    </source>
</evidence>
<name>N1QEB8_SPHMS</name>
<dbReference type="HOGENOM" id="CLU_055859_3_0_1"/>
<dbReference type="EMBL" id="KB456269">
    <property type="protein sequence ID" value="EMF09287.1"/>
    <property type="molecule type" value="Genomic_DNA"/>
</dbReference>
<proteinExistence type="predicted"/>
<keyword evidence="3" id="KW-0732">Signal</keyword>
<feature type="transmembrane region" description="Helical" evidence="2">
    <location>
        <begin position="187"/>
        <end position="209"/>
    </location>
</feature>